<feature type="region of interest" description="Disordered" evidence="1">
    <location>
        <begin position="49"/>
        <end position="86"/>
    </location>
</feature>
<dbReference type="PANTHER" id="PTHR35128:SF1">
    <property type="entry name" value="SECRETION-REGULATING GUANINE NUCLEOTIDE EXCHANGE FACTOR"/>
    <property type="match status" value="1"/>
</dbReference>
<sequence length="573" mass="64429">MQQLEEMNRGMARYEREERQEKKRKKKHCQKCQKKKRWKRLAMQECFENQHDCGGRSQGTGNPPTTMQTRELDDTHPTPEEDAPPTASIAYAGSGARLRAARGCGDSVDDDAYDRRDDDAIVDKDDGRRKRIALYCLPCISFGIGEDGKRRVRVLTLIFFPLFLLGLFALDDLGRVVERGVRVHMQQQRADSTHVVVAPDSSTDLTTTTRDVPTPRYKWFNEYPRITREVMWIPMELRARASVDVRTPYEATLRCPKGMLFLFHGCGRYAASFFYSPQGRIIVERAYDAGLTVVTFKKTNELGCWDMSDDGDPVLYIGRKFMISQLKDACGSDENGNPVYPPVFAFGASSGGHFISALAARMKEDPDSYRPFLFAAMNVQIMAPPIGLDWDVPTLFTVMEGDPITRTNVQALVAARGGGSEGEGGGGGTFRVFTTAGKKGIHPRHFYDLYRDDKRMSIELSNGIYRDLVDARIIDPLNDDRLTGDPRGMTEAISTIYRKYLTAQRTSVKNEGLSPPLGVSYQLIRPMKAEELLDADGLWLIEELNVAWDVHEITAEGFEVVLGFFDEFGLAAM</sequence>
<dbReference type="SUPFAM" id="SSF53474">
    <property type="entry name" value="alpha/beta-Hydrolases"/>
    <property type="match status" value="1"/>
</dbReference>
<dbReference type="EMBL" id="JALLPB020000065">
    <property type="protein sequence ID" value="KAL3822457.1"/>
    <property type="molecule type" value="Genomic_DNA"/>
</dbReference>
<feature type="compositionally biased region" description="Basic and acidic residues" evidence="1">
    <location>
        <begin position="70"/>
        <end position="79"/>
    </location>
</feature>
<accession>A0ABD3SDQ3</accession>
<feature type="compositionally biased region" description="Polar residues" evidence="1">
    <location>
        <begin position="59"/>
        <end position="69"/>
    </location>
</feature>
<dbReference type="PANTHER" id="PTHR35128">
    <property type="entry name" value="SECRETION-REGULATING GUANINE NUCLEOTIDE EXCHANGE FACTOR"/>
    <property type="match status" value="1"/>
</dbReference>
<evidence type="ECO:0000256" key="1">
    <source>
        <dbReference type="SAM" id="MobiDB-lite"/>
    </source>
</evidence>
<gene>
    <name evidence="2" type="ORF">ACHAXA_006885</name>
</gene>
<feature type="region of interest" description="Disordered" evidence="1">
    <location>
        <begin position="1"/>
        <end position="29"/>
    </location>
</feature>
<feature type="compositionally biased region" description="Basic and acidic residues" evidence="1">
    <location>
        <begin position="1"/>
        <end position="21"/>
    </location>
</feature>
<dbReference type="Proteomes" id="UP001530377">
    <property type="component" value="Unassembled WGS sequence"/>
</dbReference>
<dbReference type="AlphaFoldDB" id="A0ABD3SDQ3"/>
<reference evidence="2 3" key="1">
    <citation type="submission" date="2024-10" db="EMBL/GenBank/DDBJ databases">
        <title>Updated reference genomes for cyclostephanoid diatoms.</title>
        <authorList>
            <person name="Roberts W.R."/>
            <person name="Alverson A.J."/>
        </authorList>
    </citation>
    <scope>NUCLEOTIDE SEQUENCE [LARGE SCALE GENOMIC DNA]</scope>
    <source>
        <strain evidence="2 3">AJA228-03</strain>
    </source>
</reference>
<protein>
    <submittedName>
        <fullName evidence="2">Uncharacterized protein</fullName>
    </submittedName>
</protein>
<organism evidence="2 3">
    <name type="scientific">Cyclostephanos tholiformis</name>
    <dbReference type="NCBI Taxonomy" id="382380"/>
    <lineage>
        <taxon>Eukaryota</taxon>
        <taxon>Sar</taxon>
        <taxon>Stramenopiles</taxon>
        <taxon>Ochrophyta</taxon>
        <taxon>Bacillariophyta</taxon>
        <taxon>Coscinodiscophyceae</taxon>
        <taxon>Thalassiosirophycidae</taxon>
        <taxon>Stephanodiscales</taxon>
        <taxon>Stephanodiscaceae</taxon>
        <taxon>Cyclostephanos</taxon>
    </lineage>
</organism>
<keyword evidence="3" id="KW-1185">Reference proteome</keyword>
<evidence type="ECO:0000313" key="2">
    <source>
        <dbReference type="EMBL" id="KAL3822457.1"/>
    </source>
</evidence>
<name>A0ABD3SDQ3_9STRA</name>
<dbReference type="InterPro" id="IPR029058">
    <property type="entry name" value="AB_hydrolase_fold"/>
</dbReference>
<proteinExistence type="predicted"/>
<comment type="caution">
    <text evidence="2">The sequence shown here is derived from an EMBL/GenBank/DDBJ whole genome shotgun (WGS) entry which is preliminary data.</text>
</comment>
<evidence type="ECO:0000313" key="3">
    <source>
        <dbReference type="Proteomes" id="UP001530377"/>
    </source>
</evidence>